<feature type="chain" id="PRO_5012940341" evidence="2">
    <location>
        <begin position="24"/>
        <end position="192"/>
    </location>
</feature>
<evidence type="ECO:0000256" key="2">
    <source>
        <dbReference type="SAM" id="SignalP"/>
    </source>
</evidence>
<name>A0A226ECQ7_FOLCA</name>
<keyword evidence="4" id="KW-1185">Reference proteome</keyword>
<evidence type="ECO:0000313" key="4">
    <source>
        <dbReference type="Proteomes" id="UP000198287"/>
    </source>
</evidence>
<accession>A0A226ECQ7</accession>
<dbReference type="EMBL" id="LNIX01000004">
    <property type="protein sequence ID" value="OXA55230.1"/>
    <property type="molecule type" value="Genomic_DNA"/>
</dbReference>
<feature type="signal peptide" evidence="2">
    <location>
        <begin position="1"/>
        <end position="23"/>
    </location>
</feature>
<comment type="caution">
    <text evidence="3">The sequence shown here is derived from an EMBL/GenBank/DDBJ whole genome shotgun (WGS) entry which is preliminary data.</text>
</comment>
<organism evidence="3 4">
    <name type="scientific">Folsomia candida</name>
    <name type="common">Springtail</name>
    <dbReference type="NCBI Taxonomy" id="158441"/>
    <lineage>
        <taxon>Eukaryota</taxon>
        <taxon>Metazoa</taxon>
        <taxon>Ecdysozoa</taxon>
        <taxon>Arthropoda</taxon>
        <taxon>Hexapoda</taxon>
        <taxon>Collembola</taxon>
        <taxon>Entomobryomorpha</taxon>
        <taxon>Isotomoidea</taxon>
        <taxon>Isotomidae</taxon>
        <taxon>Proisotominae</taxon>
        <taxon>Folsomia</taxon>
    </lineage>
</organism>
<keyword evidence="2" id="KW-0732">Signal</keyword>
<gene>
    <name evidence="3" type="ORF">Fcan01_08684</name>
</gene>
<protein>
    <submittedName>
        <fullName evidence="3">Uncharacterized protein</fullName>
    </submittedName>
</protein>
<evidence type="ECO:0000313" key="3">
    <source>
        <dbReference type="EMBL" id="OXA55230.1"/>
    </source>
</evidence>
<proteinExistence type="predicted"/>
<dbReference type="AlphaFoldDB" id="A0A226ECQ7"/>
<reference evidence="3 4" key="1">
    <citation type="submission" date="2015-12" db="EMBL/GenBank/DDBJ databases">
        <title>The genome of Folsomia candida.</title>
        <authorList>
            <person name="Faddeeva A."/>
            <person name="Derks M.F."/>
            <person name="Anvar Y."/>
            <person name="Smit S."/>
            <person name="Van Straalen N."/>
            <person name="Roelofs D."/>
        </authorList>
    </citation>
    <scope>NUCLEOTIDE SEQUENCE [LARGE SCALE GENOMIC DNA]</scope>
    <source>
        <strain evidence="3 4">VU population</strain>
        <tissue evidence="3">Whole body</tissue>
    </source>
</reference>
<sequence length="192" mass="21296">MVRVGTLVLGIILLHLSITVVFGQEDGEKERRRLPPPPPPPSSPESSDSLGDFTRNFASKHGEKVALTVFQEGNIEARIPLYIKDLSRRNRTQAKETAQIYADLQEQLSVDEKANEAWTVVTRGKAGSMGDVIDAAYRLDASLGEGNGTAESTGMVSGRQRRGFWRWLRRNWRTIVRVIIAVVQAVQNGNRG</sequence>
<dbReference type="Proteomes" id="UP000198287">
    <property type="component" value="Unassembled WGS sequence"/>
</dbReference>
<feature type="region of interest" description="Disordered" evidence="1">
    <location>
        <begin position="25"/>
        <end position="55"/>
    </location>
</feature>
<evidence type="ECO:0000256" key="1">
    <source>
        <dbReference type="SAM" id="MobiDB-lite"/>
    </source>
</evidence>